<feature type="transmembrane region" description="Helical" evidence="7">
    <location>
        <begin position="243"/>
        <end position="267"/>
    </location>
</feature>
<name>A0A4Y9EM66_9SPHN</name>
<dbReference type="NCBIfam" id="TIGR00544">
    <property type="entry name" value="lgt"/>
    <property type="match status" value="1"/>
</dbReference>
<dbReference type="RefSeq" id="WP_135245747.1">
    <property type="nucleotide sequence ID" value="NZ_SIHO01000002.1"/>
</dbReference>
<dbReference type="EC" id="2.5.1.145" evidence="7"/>
<feature type="transmembrane region" description="Helical" evidence="7">
    <location>
        <begin position="212"/>
        <end position="231"/>
    </location>
</feature>
<keyword evidence="4 7" id="KW-0812">Transmembrane</keyword>
<dbReference type="InterPro" id="IPR001640">
    <property type="entry name" value="Lgt"/>
</dbReference>
<evidence type="ECO:0000256" key="3">
    <source>
        <dbReference type="ARBA" id="ARBA00022679"/>
    </source>
</evidence>
<protein>
    <recommendedName>
        <fullName evidence="7">Phosphatidylglycerol--prolipoprotein diacylglyceryl transferase</fullName>
        <ecNumber evidence="7">2.5.1.145</ecNumber>
    </recommendedName>
</protein>
<evidence type="ECO:0000256" key="5">
    <source>
        <dbReference type="ARBA" id="ARBA00022989"/>
    </source>
</evidence>
<accession>A0A4Y9EM66</accession>
<dbReference type="OrthoDB" id="871140at2"/>
<dbReference type="HAMAP" id="MF_01147">
    <property type="entry name" value="Lgt"/>
    <property type="match status" value="1"/>
</dbReference>
<sequence>MPHMLEFMRVSLDYTALGLSPVALEAGPVVLRWYSLAYIAGILFSWWYLIRMIAKGDAPYTKPQVDDFITWATLGVILGGRIAYVLFYDLPKFAADPLSIFYLWQGGMSFHGGTAGVIIAVMLYANSQKISKLRLLDYVAVTAPVGLFFGRLANFVNGELWGRVTTVSWGMTFPGAGPLPRHPSQLYEAVLEGLLLFIILSLMFWKTRARLYPGLLAGVFGIGYGAMRLIVELFREPDAQLGTLSTGLTMGQTLSLPLFLAGAWLIATSRGRAINEK</sequence>
<evidence type="ECO:0000313" key="9">
    <source>
        <dbReference type="Proteomes" id="UP000297737"/>
    </source>
</evidence>
<feature type="transmembrane region" description="Helical" evidence="7">
    <location>
        <begin position="186"/>
        <end position="205"/>
    </location>
</feature>
<keyword evidence="2 7" id="KW-1003">Cell membrane</keyword>
<dbReference type="GO" id="GO:0008961">
    <property type="term" value="F:phosphatidylglycerol-prolipoprotein diacylglyceryl transferase activity"/>
    <property type="evidence" value="ECO:0007669"/>
    <property type="project" value="UniProtKB-UniRule"/>
</dbReference>
<keyword evidence="8" id="KW-0449">Lipoprotein</keyword>
<dbReference type="Pfam" id="PF01790">
    <property type="entry name" value="LGT"/>
    <property type="match status" value="1"/>
</dbReference>
<keyword evidence="6 7" id="KW-0472">Membrane</keyword>
<dbReference type="GO" id="GO:0042158">
    <property type="term" value="P:lipoprotein biosynthetic process"/>
    <property type="evidence" value="ECO:0007669"/>
    <property type="project" value="UniProtKB-UniRule"/>
</dbReference>
<evidence type="ECO:0000256" key="4">
    <source>
        <dbReference type="ARBA" id="ARBA00022692"/>
    </source>
</evidence>
<dbReference type="GO" id="GO:0005886">
    <property type="term" value="C:plasma membrane"/>
    <property type="evidence" value="ECO:0007669"/>
    <property type="project" value="UniProtKB-SubCell"/>
</dbReference>
<dbReference type="AlphaFoldDB" id="A0A4Y9EM66"/>
<proteinExistence type="inferred from homology"/>
<dbReference type="PANTHER" id="PTHR30589:SF0">
    <property type="entry name" value="PHOSPHATIDYLGLYCEROL--PROLIPOPROTEIN DIACYLGLYCERYL TRANSFERASE"/>
    <property type="match status" value="1"/>
</dbReference>
<evidence type="ECO:0000313" key="8">
    <source>
        <dbReference type="EMBL" id="TFU03155.1"/>
    </source>
</evidence>
<comment type="function">
    <text evidence="7">Catalyzes the transfer of the diacylglyceryl group from phosphatidylglycerol to the sulfhydryl group of the N-terminal cysteine of a prolipoprotein, the first step in the formation of mature lipoproteins.</text>
</comment>
<reference evidence="8 9" key="1">
    <citation type="submission" date="2019-02" db="EMBL/GenBank/DDBJ databases">
        <title>Polymorphobacter sp. isolated from the lake at the Tibet of China.</title>
        <authorList>
            <person name="Li A."/>
        </authorList>
    </citation>
    <scope>NUCLEOTIDE SEQUENCE [LARGE SCALE GENOMIC DNA]</scope>
    <source>
        <strain evidence="8 9">DJ1R-1</strain>
    </source>
</reference>
<feature type="transmembrane region" description="Helical" evidence="7">
    <location>
        <begin position="135"/>
        <end position="153"/>
    </location>
</feature>
<dbReference type="EMBL" id="SIHO01000002">
    <property type="protein sequence ID" value="TFU03155.1"/>
    <property type="molecule type" value="Genomic_DNA"/>
</dbReference>
<evidence type="ECO:0000256" key="2">
    <source>
        <dbReference type="ARBA" id="ARBA00022475"/>
    </source>
</evidence>
<dbReference type="Proteomes" id="UP000297737">
    <property type="component" value="Unassembled WGS sequence"/>
</dbReference>
<keyword evidence="5 7" id="KW-1133">Transmembrane helix</keyword>
<gene>
    <name evidence="7" type="primary">lgt</name>
    <name evidence="8" type="ORF">EUV02_08140</name>
</gene>
<feature type="transmembrane region" description="Helical" evidence="7">
    <location>
        <begin position="100"/>
        <end position="123"/>
    </location>
</feature>
<comment type="similarity">
    <text evidence="1 7">Belongs to the Lgt family.</text>
</comment>
<dbReference type="PROSITE" id="PS01311">
    <property type="entry name" value="LGT"/>
    <property type="match status" value="1"/>
</dbReference>
<keyword evidence="3 7" id="KW-0808">Transferase</keyword>
<comment type="caution">
    <text evidence="8">The sequence shown here is derived from an EMBL/GenBank/DDBJ whole genome shotgun (WGS) entry which is preliminary data.</text>
</comment>
<dbReference type="PANTHER" id="PTHR30589">
    <property type="entry name" value="PROLIPOPROTEIN DIACYLGLYCERYL TRANSFERASE"/>
    <property type="match status" value="1"/>
</dbReference>
<dbReference type="UniPathway" id="UPA00664"/>
<feature type="transmembrane region" description="Helical" evidence="7">
    <location>
        <begin position="31"/>
        <end position="49"/>
    </location>
</feature>
<comment type="catalytic activity">
    <reaction evidence="7">
        <text>L-cysteinyl-[prolipoprotein] + a 1,2-diacyl-sn-glycero-3-phospho-(1'-sn-glycerol) = an S-1,2-diacyl-sn-glyceryl-L-cysteinyl-[prolipoprotein] + sn-glycerol 1-phosphate + H(+)</text>
        <dbReference type="Rhea" id="RHEA:56712"/>
        <dbReference type="Rhea" id="RHEA-COMP:14679"/>
        <dbReference type="Rhea" id="RHEA-COMP:14680"/>
        <dbReference type="ChEBI" id="CHEBI:15378"/>
        <dbReference type="ChEBI" id="CHEBI:29950"/>
        <dbReference type="ChEBI" id="CHEBI:57685"/>
        <dbReference type="ChEBI" id="CHEBI:64716"/>
        <dbReference type="ChEBI" id="CHEBI:140658"/>
        <dbReference type="EC" id="2.5.1.145"/>
    </reaction>
</comment>
<comment type="pathway">
    <text evidence="7">Protein modification; lipoprotein biosynthesis (diacylglyceryl transfer).</text>
</comment>
<organism evidence="8 9">
    <name type="scientific">Glacieibacterium arshaanense</name>
    <dbReference type="NCBI Taxonomy" id="2511025"/>
    <lineage>
        <taxon>Bacteria</taxon>
        <taxon>Pseudomonadati</taxon>
        <taxon>Pseudomonadota</taxon>
        <taxon>Alphaproteobacteria</taxon>
        <taxon>Sphingomonadales</taxon>
        <taxon>Sphingosinicellaceae</taxon>
        <taxon>Glacieibacterium</taxon>
    </lineage>
</organism>
<feature type="binding site" evidence="7">
    <location>
        <position position="151"/>
    </location>
    <ligand>
        <name>a 1,2-diacyl-sn-glycero-3-phospho-(1'-sn-glycerol)</name>
        <dbReference type="ChEBI" id="CHEBI:64716"/>
    </ligand>
</feature>
<evidence type="ECO:0000256" key="6">
    <source>
        <dbReference type="ARBA" id="ARBA00023136"/>
    </source>
</evidence>
<comment type="subcellular location">
    <subcellularLocation>
        <location evidence="7">Cell membrane</location>
        <topology evidence="7">Multi-pass membrane protein</topology>
    </subcellularLocation>
</comment>
<evidence type="ECO:0000256" key="1">
    <source>
        <dbReference type="ARBA" id="ARBA00007150"/>
    </source>
</evidence>
<evidence type="ECO:0000256" key="7">
    <source>
        <dbReference type="HAMAP-Rule" id="MF_01147"/>
    </source>
</evidence>
<keyword evidence="9" id="KW-1185">Reference proteome</keyword>
<feature type="transmembrane region" description="Helical" evidence="7">
    <location>
        <begin position="69"/>
        <end position="88"/>
    </location>
</feature>